<proteinExistence type="predicted"/>
<feature type="transmembrane region" description="Helical" evidence="8">
    <location>
        <begin position="74"/>
        <end position="96"/>
    </location>
</feature>
<dbReference type="Gene3D" id="1.20.1540.10">
    <property type="entry name" value="Rhomboid-like"/>
    <property type="match status" value="1"/>
</dbReference>
<sequence length="263" mass="28865">MIVTLSIIVLTCLVSIAALRNFRLLDRLLFWPPGIARGQLYRFVTHGFVHADGQHLLFNMITLYFFGRAIEPFFSQYLGTMGYAGFYLGGLIVAILPGYWQHRRDDRYRSLGASGAVSAVLFAFILIQPWATLYVLVIPVPAIIYAIAYTLWSIYAGRRGGGQHQSQQPPVGRCLWRYLRAGDGATPAGGIREPAAVTRPRLNRVQQRDGRPPRAQGASGSSIRSLPLRPGSDPSPPGEISSVELTLPLLIGRFRSLVASSGG</sequence>
<dbReference type="GO" id="GO:0016020">
    <property type="term" value="C:membrane"/>
    <property type="evidence" value="ECO:0007669"/>
    <property type="project" value="UniProtKB-SubCell"/>
</dbReference>
<dbReference type="AlphaFoldDB" id="A0A420WYH1"/>
<protein>
    <submittedName>
        <fullName evidence="10">Rhomboid family protein</fullName>
    </submittedName>
</protein>
<reference evidence="10 11" key="1">
    <citation type="submission" date="2018-10" db="EMBL/GenBank/DDBJ databases">
        <title>Genomic Encyclopedia of Type Strains, Phase IV (KMG-IV): sequencing the most valuable type-strain genomes for metagenomic binning, comparative biology and taxonomic classification.</title>
        <authorList>
            <person name="Goeker M."/>
        </authorList>
    </citation>
    <scope>NUCLEOTIDE SEQUENCE [LARGE SCALE GENOMIC DNA]</scope>
    <source>
        <strain evidence="10 11">DSM 23229</strain>
    </source>
</reference>
<evidence type="ECO:0000256" key="6">
    <source>
        <dbReference type="ARBA" id="ARBA00023136"/>
    </source>
</evidence>
<keyword evidence="5 8" id="KW-1133">Transmembrane helix</keyword>
<comment type="subcellular location">
    <subcellularLocation>
        <location evidence="1">Membrane</location>
        <topology evidence="1">Multi-pass membrane protein</topology>
    </subcellularLocation>
</comment>
<evidence type="ECO:0000259" key="9">
    <source>
        <dbReference type="Pfam" id="PF01694"/>
    </source>
</evidence>
<name>A0A420WYH1_9GAMM</name>
<dbReference type="Pfam" id="PF01694">
    <property type="entry name" value="Rhomboid"/>
    <property type="match status" value="1"/>
</dbReference>
<evidence type="ECO:0000256" key="4">
    <source>
        <dbReference type="ARBA" id="ARBA00022692"/>
    </source>
</evidence>
<comment type="caution">
    <text evidence="10">The sequence shown here is derived from an EMBL/GenBank/DDBJ whole genome shotgun (WGS) entry which is preliminary data.</text>
</comment>
<evidence type="ECO:0000313" key="11">
    <source>
        <dbReference type="Proteomes" id="UP000281975"/>
    </source>
</evidence>
<dbReference type="GO" id="GO:0004252">
    <property type="term" value="F:serine-type endopeptidase activity"/>
    <property type="evidence" value="ECO:0007669"/>
    <property type="project" value="InterPro"/>
</dbReference>
<evidence type="ECO:0000256" key="8">
    <source>
        <dbReference type="SAM" id="Phobius"/>
    </source>
</evidence>
<dbReference type="InterPro" id="IPR035952">
    <property type="entry name" value="Rhomboid-like_sf"/>
</dbReference>
<dbReference type="EMBL" id="RBIN01000003">
    <property type="protein sequence ID" value="RKR06277.1"/>
    <property type="molecule type" value="Genomic_DNA"/>
</dbReference>
<keyword evidence="2" id="KW-1003">Cell membrane</keyword>
<dbReference type="PANTHER" id="PTHR43066">
    <property type="entry name" value="RHOMBOID-RELATED PROTEIN"/>
    <property type="match status" value="1"/>
</dbReference>
<dbReference type="InterPro" id="IPR022764">
    <property type="entry name" value="Peptidase_S54_rhomboid_dom"/>
</dbReference>
<keyword evidence="4 8" id="KW-0812">Transmembrane</keyword>
<gene>
    <name evidence="10" type="ORF">C7446_1216</name>
</gene>
<keyword evidence="3" id="KW-0997">Cell inner membrane</keyword>
<accession>A0A420WYH1</accession>
<feature type="region of interest" description="Disordered" evidence="7">
    <location>
        <begin position="186"/>
        <end position="241"/>
    </location>
</feature>
<keyword evidence="11" id="KW-1185">Reference proteome</keyword>
<organism evidence="10 11">
    <name type="scientific">Kushneria sinocarnis</name>
    <dbReference type="NCBI Taxonomy" id="595502"/>
    <lineage>
        <taxon>Bacteria</taxon>
        <taxon>Pseudomonadati</taxon>
        <taxon>Pseudomonadota</taxon>
        <taxon>Gammaproteobacteria</taxon>
        <taxon>Oceanospirillales</taxon>
        <taxon>Halomonadaceae</taxon>
        <taxon>Kushneria</taxon>
    </lineage>
</organism>
<evidence type="ECO:0000256" key="1">
    <source>
        <dbReference type="ARBA" id="ARBA00004141"/>
    </source>
</evidence>
<evidence type="ECO:0000256" key="7">
    <source>
        <dbReference type="SAM" id="MobiDB-lite"/>
    </source>
</evidence>
<dbReference type="Proteomes" id="UP000281975">
    <property type="component" value="Unassembled WGS sequence"/>
</dbReference>
<dbReference type="RefSeq" id="WP_245977717.1">
    <property type="nucleotide sequence ID" value="NZ_RBIN01000003.1"/>
</dbReference>
<feature type="domain" description="Peptidase S54 rhomboid" evidence="9">
    <location>
        <begin position="37"/>
        <end position="153"/>
    </location>
</feature>
<feature type="transmembrane region" description="Helical" evidence="8">
    <location>
        <begin position="108"/>
        <end position="127"/>
    </location>
</feature>
<evidence type="ECO:0000256" key="3">
    <source>
        <dbReference type="ARBA" id="ARBA00022519"/>
    </source>
</evidence>
<dbReference type="PANTHER" id="PTHR43066:SF26">
    <property type="entry name" value="RHOMBOID PROTEASE GLPG"/>
    <property type="match status" value="1"/>
</dbReference>
<evidence type="ECO:0000256" key="2">
    <source>
        <dbReference type="ARBA" id="ARBA00022475"/>
    </source>
</evidence>
<dbReference type="SUPFAM" id="SSF144091">
    <property type="entry name" value="Rhomboid-like"/>
    <property type="match status" value="1"/>
</dbReference>
<feature type="transmembrane region" description="Helical" evidence="8">
    <location>
        <begin position="133"/>
        <end position="155"/>
    </location>
</feature>
<keyword evidence="6 8" id="KW-0472">Membrane</keyword>
<evidence type="ECO:0000313" key="10">
    <source>
        <dbReference type="EMBL" id="RKR06277.1"/>
    </source>
</evidence>
<evidence type="ECO:0000256" key="5">
    <source>
        <dbReference type="ARBA" id="ARBA00022989"/>
    </source>
</evidence>